<accession>A0A934VDL5</accession>
<evidence type="ECO:0000256" key="1">
    <source>
        <dbReference type="SAM" id="MobiDB-lite"/>
    </source>
</evidence>
<evidence type="ECO:0000259" key="3">
    <source>
        <dbReference type="Pfam" id="PF20171"/>
    </source>
</evidence>
<feature type="domain" description="Glucose-6-phosphate dehydrogenase assembly protein OpcA N-terminal" evidence="2">
    <location>
        <begin position="61"/>
        <end position="173"/>
    </location>
</feature>
<dbReference type="EMBL" id="JAENII010000003">
    <property type="protein sequence ID" value="MBK1826399.1"/>
    <property type="molecule type" value="Genomic_DNA"/>
</dbReference>
<dbReference type="Proteomes" id="UP000658278">
    <property type="component" value="Unassembled WGS sequence"/>
</dbReference>
<dbReference type="Pfam" id="PF10128">
    <property type="entry name" value="OpcA_G6PD_assem"/>
    <property type="match status" value="1"/>
</dbReference>
<evidence type="ECO:0000259" key="2">
    <source>
        <dbReference type="Pfam" id="PF10128"/>
    </source>
</evidence>
<proteinExistence type="predicted"/>
<dbReference type="PANTHER" id="PTHR38658:SF1">
    <property type="entry name" value="OXPP CYCLE PROTEIN OPCA-RELATED"/>
    <property type="match status" value="1"/>
</dbReference>
<dbReference type="InterPro" id="IPR046802">
    <property type="entry name" value="OpcA_G6PD_C"/>
</dbReference>
<feature type="region of interest" description="Disordered" evidence="1">
    <location>
        <begin position="307"/>
        <end position="333"/>
    </location>
</feature>
<evidence type="ECO:0000313" key="4">
    <source>
        <dbReference type="EMBL" id="MBK1826399.1"/>
    </source>
</evidence>
<dbReference type="InterPro" id="IPR004555">
    <property type="entry name" value="G6PDH_assembly_OpcA"/>
</dbReference>
<comment type="caution">
    <text evidence="4">The sequence shown here is derived from an EMBL/GenBank/DDBJ whole genome shotgun (WGS) entry which is preliminary data.</text>
</comment>
<evidence type="ECO:0000313" key="5">
    <source>
        <dbReference type="Proteomes" id="UP000658278"/>
    </source>
</evidence>
<dbReference type="Pfam" id="PF20171">
    <property type="entry name" value="OpcA_G6PD_C"/>
    <property type="match status" value="1"/>
</dbReference>
<feature type="compositionally biased region" description="Basic and acidic residues" evidence="1">
    <location>
        <begin position="307"/>
        <end position="322"/>
    </location>
</feature>
<gene>
    <name evidence="4" type="ORF">JIN81_05180</name>
</gene>
<feature type="domain" description="Glucose-6-phosphate dehydrogenase assembly protein OpcA C-terminal" evidence="3">
    <location>
        <begin position="184"/>
        <end position="350"/>
    </location>
</feature>
<protein>
    <submittedName>
        <fullName evidence="4">Glucose-6-phosphate dehydrogenase assembly protein OpcA</fullName>
    </submittedName>
</protein>
<name>A0A934VDL5_9BACT</name>
<dbReference type="PANTHER" id="PTHR38658">
    <property type="entry name" value="OXPP CYCLE PROTEIN OPCA-RELATED"/>
    <property type="match status" value="1"/>
</dbReference>
<dbReference type="InterPro" id="IPR046801">
    <property type="entry name" value="OpcA_G6PD_N"/>
</dbReference>
<sequence>MSEEFEYHPELGRKVPVGEIDRELRRLWAEDDARTNASLINLAIYTERRGALVENSQAIRELTREHACRALLIGINREAPEASIEAWITAHCHLLNGQKAVCCEQLAFALKGRATGRLRNTVFAHLNSDLPLTFWWQGELSPIFTERLYSLVDRFILDSSEWADPVSSFARVHEAAAQSDELIIQDLSWTRSYQFRVSVAALFDDPVASAGLSSISKVEIVHHPKHRMAALQLLAWLSVQARWRPGMELSLADARRTDETEGFSFESREGVAVVASLRASESSAPLGNLSLEGEGLKVEVHREAGSDRLSRRLDAPGHKVETHGPVNSDDSLGLVGEQLSRGGKNSLYRKILPRFLTMLSEHDWHESGS</sequence>
<keyword evidence="5" id="KW-1185">Reference proteome</keyword>
<dbReference type="AlphaFoldDB" id="A0A934VDL5"/>
<dbReference type="RefSeq" id="WP_200277312.1">
    <property type="nucleotide sequence ID" value="NZ_JAENII010000003.1"/>
</dbReference>
<reference evidence="4" key="1">
    <citation type="submission" date="2021-01" db="EMBL/GenBank/DDBJ databases">
        <title>Modified the classification status of verrucomicrobia.</title>
        <authorList>
            <person name="Feng X."/>
        </authorList>
    </citation>
    <scope>NUCLEOTIDE SEQUENCE</scope>
    <source>
        <strain evidence="4">KCTC 22201</strain>
    </source>
</reference>
<organism evidence="4 5">
    <name type="scientific">Haloferula rosea</name>
    <dbReference type="NCBI Taxonomy" id="490093"/>
    <lineage>
        <taxon>Bacteria</taxon>
        <taxon>Pseudomonadati</taxon>
        <taxon>Verrucomicrobiota</taxon>
        <taxon>Verrucomicrobiia</taxon>
        <taxon>Verrucomicrobiales</taxon>
        <taxon>Verrucomicrobiaceae</taxon>
        <taxon>Haloferula</taxon>
    </lineage>
</organism>